<sequence>MFKNSSNYELLEINLHSEGKIPFILFLDQKKFPRLVKLRKLWPMPGEFALRFVARPGRLAIYKNERIFEDFEIPFKSWKISRIQIKGMKSTRYLKQNCNCRSIAQKSQDLKNCLNI</sequence>
<evidence type="ECO:0000313" key="1">
    <source>
        <dbReference type="EMBL" id="CAB3407585.1"/>
    </source>
</evidence>
<organism evidence="1 2">
    <name type="scientific">Caenorhabditis bovis</name>
    <dbReference type="NCBI Taxonomy" id="2654633"/>
    <lineage>
        <taxon>Eukaryota</taxon>
        <taxon>Metazoa</taxon>
        <taxon>Ecdysozoa</taxon>
        <taxon>Nematoda</taxon>
        <taxon>Chromadorea</taxon>
        <taxon>Rhabditida</taxon>
        <taxon>Rhabditina</taxon>
        <taxon>Rhabditomorpha</taxon>
        <taxon>Rhabditoidea</taxon>
        <taxon>Rhabditidae</taxon>
        <taxon>Peloderinae</taxon>
        <taxon>Caenorhabditis</taxon>
    </lineage>
</organism>
<name>A0A8S1F446_9PELO</name>
<accession>A0A8S1F446</accession>
<keyword evidence="2" id="KW-1185">Reference proteome</keyword>
<reference evidence="1 2" key="1">
    <citation type="submission" date="2020-04" db="EMBL/GenBank/DDBJ databases">
        <authorList>
            <person name="Laetsch R D."/>
            <person name="Stevens L."/>
            <person name="Kumar S."/>
            <person name="Blaxter L. M."/>
        </authorList>
    </citation>
    <scope>NUCLEOTIDE SEQUENCE [LARGE SCALE GENOMIC DNA]</scope>
</reference>
<dbReference type="Proteomes" id="UP000494206">
    <property type="component" value="Unassembled WGS sequence"/>
</dbReference>
<evidence type="ECO:0000313" key="2">
    <source>
        <dbReference type="Proteomes" id="UP000494206"/>
    </source>
</evidence>
<proteinExistence type="predicted"/>
<dbReference type="EMBL" id="CADEPM010000006">
    <property type="protein sequence ID" value="CAB3407585.1"/>
    <property type="molecule type" value="Genomic_DNA"/>
</dbReference>
<gene>
    <name evidence="1" type="ORF">CBOVIS_LOCUS9496</name>
</gene>
<comment type="caution">
    <text evidence="1">The sequence shown here is derived from an EMBL/GenBank/DDBJ whole genome shotgun (WGS) entry which is preliminary data.</text>
</comment>
<protein>
    <submittedName>
        <fullName evidence="1">Uncharacterized protein</fullName>
    </submittedName>
</protein>
<dbReference type="AlphaFoldDB" id="A0A8S1F446"/>